<evidence type="ECO:0000256" key="2">
    <source>
        <dbReference type="ARBA" id="ARBA00022737"/>
    </source>
</evidence>
<evidence type="ECO:0000256" key="5">
    <source>
        <dbReference type="ARBA" id="ARBA00023277"/>
    </source>
</evidence>
<comment type="similarity">
    <text evidence="1 9">Belongs to the glycosyl hydrolase 28 family.</text>
</comment>
<dbReference type="InterPro" id="IPR000743">
    <property type="entry name" value="Glyco_hydro_28"/>
</dbReference>
<gene>
    <name evidence="10" type="ORF">J2W91_002873</name>
</gene>
<proteinExistence type="inferred from homology"/>
<dbReference type="GO" id="GO:0004650">
    <property type="term" value="F:polygalacturonase activity"/>
    <property type="evidence" value="ECO:0007669"/>
    <property type="project" value="InterPro"/>
</dbReference>
<dbReference type="Gene3D" id="2.160.20.10">
    <property type="entry name" value="Single-stranded right-handed beta-helix, Pectin lyase-like"/>
    <property type="match status" value="1"/>
</dbReference>
<dbReference type="PANTHER" id="PTHR31736">
    <property type="match status" value="1"/>
</dbReference>
<evidence type="ECO:0000256" key="7">
    <source>
        <dbReference type="ARBA" id="ARBA00023326"/>
    </source>
</evidence>
<name>A0AAP5H347_PAEAM</name>
<evidence type="ECO:0000256" key="1">
    <source>
        <dbReference type="ARBA" id="ARBA00008834"/>
    </source>
</evidence>
<evidence type="ECO:0000256" key="4">
    <source>
        <dbReference type="ARBA" id="ARBA00023180"/>
    </source>
</evidence>
<dbReference type="AlphaFoldDB" id="A0AAP5H347"/>
<evidence type="ECO:0000313" key="11">
    <source>
        <dbReference type="Proteomes" id="UP001254832"/>
    </source>
</evidence>
<comment type="caution">
    <text evidence="10">The sequence shown here is derived from an EMBL/GenBank/DDBJ whole genome shotgun (WGS) entry which is preliminary data.</text>
</comment>
<dbReference type="PANTHER" id="PTHR31736:SF9">
    <property type="entry name" value="ENDO-XYLOGALACTURONAN HYDROLASE A-RELATED"/>
    <property type="match status" value="1"/>
</dbReference>
<comment type="function">
    <text evidence="8">Pectinolytic enzyme involved in the degradation of xylogalacturonan (xga), a galacturonan backbone heavily substituted with xylose, and which is one important component of the hairy regions of pectin. Activity requires a galacturonic acid backbone substituted with xylose.</text>
</comment>
<dbReference type="SUPFAM" id="SSF51126">
    <property type="entry name" value="Pectin lyase-like"/>
    <property type="match status" value="1"/>
</dbReference>
<evidence type="ECO:0000256" key="3">
    <source>
        <dbReference type="ARBA" id="ARBA00022801"/>
    </source>
</evidence>
<dbReference type="Proteomes" id="UP001254832">
    <property type="component" value="Unassembled WGS sequence"/>
</dbReference>
<sequence>MQTVNTDVVVYPAPTGAVVNSDFTVKVRKPHGEWQLLSSYNVKVDMHDVRNASMITFDCNGPVELDIVKNTGTVQAAVVRPISAGLSCALEANHMSLHLDGPQQLSLEVDGDRFHNLHIFANPVEQDIPQVSDEGVLLLAPGMHHTADMLETLARVGSAVRTNVIYFQPGIHHFDTSRLEVPSHTIIYIAGGAVIYGGFICNRVEDVFIRGRGILYMSDFEKTTFYRGVEISYSRNISIEGITFIDPPHYTILIGQSEAIDICNIKTFSTRGWSDGIDMMACSDVNIDNVFLRTSDDCIAIYASRGEYQGDTRRVRVQRSILWADVAHPANIGTHGNYEGDGDIIEDIVLSDIDILEHHEPQPDYWGCLAINAGDNNTVQNVLYENIRIEPFELGELFNVRVLQNPKYNPAPGKRIRNILFKNIEYNGSCLNPSHIEGYDIGRKVENVRFENVMLNGEHLCKDKDLVVGAHVAKIKIHDYN</sequence>
<keyword evidence="5" id="KW-0119">Carbohydrate metabolism</keyword>
<reference evidence="10" key="1">
    <citation type="submission" date="2023-07" db="EMBL/GenBank/DDBJ databases">
        <title>Sorghum-associated microbial communities from plants grown in Nebraska, USA.</title>
        <authorList>
            <person name="Schachtman D."/>
        </authorList>
    </citation>
    <scope>NUCLEOTIDE SEQUENCE</scope>
    <source>
        <strain evidence="10">BE80</strain>
    </source>
</reference>
<keyword evidence="7" id="KW-0624">Polysaccharide degradation</keyword>
<evidence type="ECO:0000256" key="6">
    <source>
        <dbReference type="ARBA" id="ARBA00023295"/>
    </source>
</evidence>
<keyword evidence="6 9" id="KW-0326">Glycosidase</keyword>
<dbReference type="InterPro" id="IPR011050">
    <property type="entry name" value="Pectin_lyase_fold/virulence"/>
</dbReference>
<keyword evidence="4" id="KW-0325">Glycoprotein</keyword>
<dbReference type="GO" id="GO:0000272">
    <property type="term" value="P:polysaccharide catabolic process"/>
    <property type="evidence" value="ECO:0007669"/>
    <property type="project" value="UniProtKB-KW"/>
</dbReference>
<dbReference type="Pfam" id="PF00295">
    <property type="entry name" value="Glyco_hydro_28"/>
    <property type="match status" value="1"/>
</dbReference>
<organism evidence="10 11">
    <name type="scientific">Paenibacillus amylolyticus</name>
    <dbReference type="NCBI Taxonomy" id="1451"/>
    <lineage>
        <taxon>Bacteria</taxon>
        <taxon>Bacillati</taxon>
        <taxon>Bacillota</taxon>
        <taxon>Bacilli</taxon>
        <taxon>Bacillales</taxon>
        <taxon>Paenibacillaceae</taxon>
        <taxon>Paenibacillus</taxon>
    </lineage>
</organism>
<protein>
    <submittedName>
        <fullName evidence="10">Uncharacterized protein</fullName>
    </submittedName>
</protein>
<accession>A0AAP5H347</accession>
<evidence type="ECO:0000313" key="10">
    <source>
        <dbReference type="EMBL" id="MDR6724405.1"/>
    </source>
</evidence>
<dbReference type="InterPro" id="IPR012334">
    <property type="entry name" value="Pectin_lyas_fold"/>
</dbReference>
<dbReference type="RefSeq" id="WP_310140593.1">
    <property type="nucleotide sequence ID" value="NZ_JAVDTR010000007.1"/>
</dbReference>
<evidence type="ECO:0000256" key="8">
    <source>
        <dbReference type="ARBA" id="ARBA00037278"/>
    </source>
</evidence>
<dbReference type="EMBL" id="JAVDTR010000007">
    <property type="protein sequence ID" value="MDR6724405.1"/>
    <property type="molecule type" value="Genomic_DNA"/>
</dbReference>
<keyword evidence="3 9" id="KW-0378">Hydrolase</keyword>
<keyword evidence="2" id="KW-0677">Repeat</keyword>
<evidence type="ECO:0000256" key="9">
    <source>
        <dbReference type="RuleBase" id="RU361169"/>
    </source>
</evidence>